<reference evidence="1 2" key="1">
    <citation type="submission" date="2013-08" db="EMBL/GenBank/DDBJ databases">
        <authorList>
            <person name="Durkin A.S."/>
            <person name="Haft D.R."/>
            <person name="McCorrison J."/>
            <person name="Torralba M."/>
            <person name="Gillis M."/>
            <person name="Haft D.H."/>
            <person name="Methe B."/>
            <person name="Sutton G."/>
            <person name="Nelson K.E."/>
        </authorList>
    </citation>
    <scope>NUCLEOTIDE SEQUENCE [LARGE SCALE GENOMIC DNA]</scope>
    <source>
        <strain evidence="1 2">F0195</strain>
    </source>
</reference>
<gene>
    <name evidence="1" type="ORF">HMPREF1316_1015</name>
</gene>
<name>U2UUW0_9ACTN</name>
<dbReference type="InterPro" id="IPR029016">
    <property type="entry name" value="GAF-like_dom_sf"/>
</dbReference>
<evidence type="ECO:0000313" key="1">
    <source>
        <dbReference type="EMBL" id="ERL06907.1"/>
    </source>
</evidence>
<dbReference type="OrthoDB" id="9796252at2"/>
<dbReference type="PATRIC" id="fig|1125712.3.peg.1858"/>
<dbReference type="AlphaFoldDB" id="U2UUW0"/>
<dbReference type="Gene3D" id="3.30.450.40">
    <property type="match status" value="1"/>
</dbReference>
<proteinExistence type="predicted"/>
<protein>
    <recommendedName>
        <fullName evidence="3">GAF domain protein</fullName>
    </recommendedName>
</protein>
<evidence type="ECO:0000313" key="2">
    <source>
        <dbReference type="Proteomes" id="UP000016638"/>
    </source>
</evidence>
<dbReference type="STRING" id="1125712.HMPREF1316_1015"/>
<comment type="caution">
    <text evidence="1">The sequence shown here is derived from an EMBL/GenBank/DDBJ whole genome shotgun (WGS) entry which is preliminary data.</text>
</comment>
<organism evidence="1 2">
    <name type="scientific">Olsenella profusa F0195</name>
    <dbReference type="NCBI Taxonomy" id="1125712"/>
    <lineage>
        <taxon>Bacteria</taxon>
        <taxon>Bacillati</taxon>
        <taxon>Actinomycetota</taxon>
        <taxon>Coriobacteriia</taxon>
        <taxon>Coriobacteriales</taxon>
        <taxon>Atopobiaceae</taxon>
        <taxon>Olsenella</taxon>
    </lineage>
</organism>
<accession>U2UUW0</accession>
<dbReference type="SUPFAM" id="SSF55781">
    <property type="entry name" value="GAF domain-like"/>
    <property type="match status" value="1"/>
</dbReference>
<dbReference type="Proteomes" id="UP000016638">
    <property type="component" value="Unassembled WGS sequence"/>
</dbReference>
<keyword evidence="2" id="KW-1185">Reference proteome</keyword>
<dbReference type="EMBL" id="AWEZ01000061">
    <property type="protein sequence ID" value="ERL06907.1"/>
    <property type="molecule type" value="Genomic_DNA"/>
</dbReference>
<sequence length="113" mass="11933">MARGRLARCSPGRERFSRRGCLPCRPALAYDRAARDITQLVPNVHELPGHIACDSASNAEVGIAPHDTHGQVVAVLDLDSPIEGCFDEEDARGLGLAGHAIGRAADLTQPALA</sequence>
<dbReference type="eggNOG" id="COG1956">
    <property type="taxonomic scope" value="Bacteria"/>
</dbReference>
<evidence type="ECO:0008006" key="3">
    <source>
        <dbReference type="Google" id="ProtNLM"/>
    </source>
</evidence>